<dbReference type="AlphaFoldDB" id="A0A2J6RFV5"/>
<gene>
    <name evidence="2" type="ORF">L207DRAFT_636110</name>
</gene>
<dbReference type="Proteomes" id="UP000235786">
    <property type="component" value="Unassembled WGS sequence"/>
</dbReference>
<evidence type="ECO:0000256" key="1">
    <source>
        <dbReference type="SAM" id="Phobius"/>
    </source>
</evidence>
<keyword evidence="1" id="KW-0812">Transmembrane</keyword>
<organism evidence="2 3">
    <name type="scientific">Hyaloscypha variabilis (strain UAMH 11265 / GT02V1 / F)</name>
    <name type="common">Meliniomyces variabilis</name>
    <dbReference type="NCBI Taxonomy" id="1149755"/>
    <lineage>
        <taxon>Eukaryota</taxon>
        <taxon>Fungi</taxon>
        <taxon>Dikarya</taxon>
        <taxon>Ascomycota</taxon>
        <taxon>Pezizomycotina</taxon>
        <taxon>Leotiomycetes</taxon>
        <taxon>Helotiales</taxon>
        <taxon>Hyaloscyphaceae</taxon>
        <taxon>Hyaloscypha</taxon>
        <taxon>Hyaloscypha variabilis</taxon>
    </lineage>
</organism>
<proteinExistence type="predicted"/>
<accession>A0A2J6RFV5</accession>
<feature type="transmembrane region" description="Helical" evidence="1">
    <location>
        <begin position="89"/>
        <end position="112"/>
    </location>
</feature>
<evidence type="ECO:0000313" key="2">
    <source>
        <dbReference type="EMBL" id="PMD37404.1"/>
    </source>
</evidence>
<dbReference type="EMBL" id="KZ613949">
    <property type="protein sequence ID" value="PMD37404.1"/>
    <property type="molecule type" value="Genomic_DNA"/>
</dbReference>
<keyword evidence="1" id="KW-1133">Transmembrane helix</keyword>
<protein>
    <submittedName>
        <fullName evidence="2">Uncharacterized protein</fullName>
    </submittedName>
</protein>
<evidence type="ECO:0000313" key="3">
    <source>
        <dbReference type="Proteomes" id="UP000235786"/>
    </source>
</evidence>
<name>A0A2J6RFV5_HYAVF</name>
<keyword evidence="3" id="KW-1185">Reference proteome</keyword>
<reference evidence="2 3" key="1">
    <citation type="submission" date="2016-04" db="EMBL/GenBank/DDBJ databases">
        <title>A degradative enzymes factory behind the ericoid mycorrhizal symbiosis.</title>
        <authorList>
            <consortium name="DOE Joint Genome Institute"/>
            <person name="Martino E."/>
            <person name="Morin E."/>
            <person name="Grelet G."/>
            <person name="Kuo A."/>
            <person name="Kohler A."/>
            <person name="Daghino S."/>
            <person name="Barry K."/>
            <person name="Choi C."/>
            <person name="Cichocki N."/>
            <person name="Clum A."/>
            <person name="Copeland A."/>
            <person name="Hainaut M."/>
            <person name="Haridas S."/>
            <person name="Labutti K."/>
            <person name="Lindquist E."/>
            <person name="Lipzen A."/>
            <person name="Khouja H.-R."/>
            <person name="Murat C."/>
            <person name="Ohm R."/>
            <person name="Olson A."/>
            <person name="Spatafora J."/>
            <person name="Veneault-Fourrey C."/>
            <person name="Henrissat B."/>
            <person name="Grigoriev I."/>
            <person name="Martin F."/>
            <person name="Perotto S."/>
        </authorList>
    </citation>
    <scope>NUCLEOTIDE SEQUENCE [LARGE SCALE GENOMIC DNA]</scope>
    <source>
        <strain evidence="2 3">F</strain>
    </source>
</reference>
<sequence length="125" mass="13454">MSRSHVAPSADCELFDDEMTLVCLLISVYLLASYYNEGGSKSPAKISKASFSHSRPSPPQYLCVLFPPTVATTADDLSIYGTTPDASQLWHGGGIFVAFALIVAIQVSGLVLPLQPRCSEQDAFR</sequence>
<keyword evidence="1" id="KW-0472">Membrane</keyword>